<dbReference type="EMBL" id="LCYI01000050">
    <property type="protein sequence ID" value="KLA24804.1"/>
    <property type="molecule type" value="Genomic_DNA"/>
</dbReference>
<comment type="similarity">
    <text evidence="2 7">Belongs to the PhoU family.</text>
</comment>
<dbReference type="PANTHER" id="PTHR42930:SF3">
    <property type="entry name" value="PHOSPHATE-SPECIFIC TRANSPORT SYSTEM ACCESSORY PROTEIN PHOU"/>
    <property type="match status" value="1"/>
</dbReference>
<dbReference type="PANTHER" id="PTHR42930">
    <property type="entry name" value="PHOSPHATE-SPECIFIC TRANSPORT SYSTEM ACCESSORY PROTEIN PHOU"/>
    <property type="match status" value="1"/>
</dbReference>
<dbReference type="InterPro" id="IPR026022">
    <property type="entry name" value="PhoU_dom"/>
</dbReference>
<dbReference type="Proteomes" id="UP000035214">
    <property type="component" value="Unassembled WGS sequence"/>
</dbReference>
<dbReference type="Pfam" id="PF01895">
    <property type="entry name" value="PhoU"/>
    <property type="match status" value="2"/>
</dbReference>
<reference evidence="9 10" key="1">
    <citation type="submission" date="2015-04" db="EMBL/GenBank/DDBJ databases">
        <title>Draft Genome Sequences of Eight Spore-Forming Food Isolates of Bacillus cereus Genome sequencing.</title>
        <authorList>
            <person name="Krawcyk A.O."/>
            <person name="de Jong A."/>
            <person name="Eijlander R.T."/>
            <person name="Berendsen E.M."/>
            <person name="Holsappel S."/>
            <person name="Wells-Bennik M."/>
            <person name="Kuipers O.P."/>
        </authorList>
    </citation>
    <scope>NUCLEOTIDE SEQUENCE [LARGE SCALE GENOMIC DNA]</scope>
    <source>
        <strain evidence="9 10">B4077</strain>
    </source>
</reference>
<evidence type="ECO:0000256" key="2">
    <source>
        <dbReference type="ARBA" id="ARBA00008107"/>
    </source>
</evidence>
<dbReference type="InterPro" id="IPR028366">
    <property type="entry name" value="PhoU"/>
</dbReference>
<evidence type="ECO:0000256" key="5">
    <source>
        <dbReference type="ARBA" id="ARBA00022490"/>
    </source>
</evidence>
<dbReference type="GO" id="GO:0006817">
    <property type="term" value="P:phosphate ion transport"/>
    <property type="evidence" value="ECO:0007669"/>
    <property type="project" value="UniProtKB-KW"/>
</dbReference>
<organism evidence="9 10">
    <name type="scientific">Bacillus cereus</name>
    <dbReference type="NCBI Taxonomy" id="1396"/>
    <lineage>
        <taxon>Bacteria</taxon>
        <taxon>Bacillati</taxon>
        <taxon>Bacillota</taxon>
        <taxon>Bacilli</taxon>
        <taxon>Bacillales</taxon>
        <taxon>Bacillaceae</taxon>
        <taxon>Bacillus</taxon>
        <taxon>Bacillus cereus group</taxon>
    </lineage>
</organism>
<comment type="caution">
    <text evidence="9">The sequence shown here is derived from an EMBL/GenBank/DDBJ whole genome shotgun (WGS) entry which is preliminary data.</text>
</comment>
<feature type="domain" description="PhoU" evidence="8">
    <location>
        <begin position="130"/>
        <end position="215"/>
    </location>
</feature>
<keyword evidence="5 7" id="KW-0963">Cytoplasm</keyword>
<dbReference type="PATRIC" id="fig|1396.428.peg.1149"/>
<accession>A0A0G8EKK0</accession>
<dbReference type="GO" id="GO:0045936">
    <property type="term" value="P:negative regulation of phosphate metabolic process"/>
    <property type="evidence" value="ECO:0007669"/>
    <property type="project" value="InterPro"/>
</dbReference>
<dbReference type="InterPro" id="IPR038078">
    <property type="entry name" value="PhoU-like_sf"/>
</dbReference>
<dbReference type="NCBIfam" id="TIGR02135">
    <property type="entry name" value="phoU_full"/>
    <property type="match status" value="1"/>
</dbReference>
<sequence length="228" mass="26090">MAHNIEGEETMVREQFQCDLKMLQQKVIELGELAREALLLAMEGLHKRDVEKALEVIDGDYRMDNLEEEINDLALMLITKQQPVASDLRRIFISIKTATDLERIADHAVNIAKSTIRLGEKEVVVSLHNLDEMFAIANKMLQLALEAYEQENLTFAKQIAEMDDSVDEIYGKAIREFISSVPEQPEAITQITQLSFVARYIERVADHITNIAENVFYLVKGKHYLLNE</sequence>
<comment type="subunit">
    <text evidence="3 7">Homodimer.</text>
</comment>
<evidence type="ECO:0000313" key="10">
    <source>
        <dbReference type="Proteomes" id="UP000035214"/>
    </source>
</evidence>
<evidence type="ECO:0000313" key="9">
    <source>
        <dbReference type="EMBL" id="KLA24804.1"/>
    </source>
</evidence>
<dbReference type="AlphaFoldDB" id="A0A0G8EKK0"/>
<comment type="subcellular location">
    <subcellularLocation>
        <location evidence="1 7">Cytoplasm</location>
    </subcellularLocation>
</comment>
<dbReference type="FunFam" id="1.20.58.220:FF:000004">
    <property type="entry name" value="Phosphate-specific transport system accessory protein PhoU"/>
    <property type="match status" value="1"/>
</dbReference>
<evidence type="ECO:0000256" key="7">
    <source>
        <dbReference type="PIRNR" id="PIRNR003107"/>
    </source>
</evidence>
<proteinExistence type="inferred from homology"/>
<feature type="domain" description="PhoU" evidence="8">
    <location>
        <begin position="28"/>
        <end position="114"/>
    </location>
</feature>
<dbReference type="PIRSF" id="PIRSF003107">
    <property type="entry name" value="PhoU"/>
    <property type="match status" value="1"/>
</dbReference>
<dbReference type="GO" id="GO:0005737">
    <property type="term" value="C:cytoplasm"/>
    <property type="evidence" value="ECO:0007669"/>
    <property type="project" value="UniProtKB-SubCell"/>
</dbReference>
<dbReference type="GO" id="GO:0030643">
    <property type="term" value="P:intracellular phosphate ion homeostasis"/>
    <property type="evidence" value="ECO:0007669"/>
    <property type="project" value="InterPro"/>
</dbReference>
<evidence type="ECO:0000256" key="1">
    <source>
        <dbReference type="ARBA" id="ARBA00004496"/>
    </source>
</evidence>
<protein>
    <recommendedName>
        <fullName evidence="7">Phosphate-specific transport system accessory protein PhoU</fullName>
    </recommendedName>
</protein>
<name>A0A0G8EKK0_BACCE</name>
<evidence type="ECO:0000256" key="4">
    <source>
        <dbReference type="ARBA" id="ARBA00022448"/>
    </source>
</evidence>
<keyword evidence="6 7" id="KW-0592">Phosphate transport</keyword>
<evidence type="ECO:0000256" key="3">
    <source>
        <dbReference type="ARBA" id="ARBA00011738"/>
    </source>
</evidence>
<keyword evidence="4 7" id="KW-0813">Transport</keyword>
<comment type="function">
    <text evidence="7">Plays a role in the regulation of phosphate uptake.</text>
</comment>
<dbReference type="SUPFAM" id="SSF109755">
    <property type="entry name" value="PhoU-like"/>
    <property type="match status" value="1"/>
</dbReference>
<dbReference type="Gene3D" id="1.20.58.220">
    <property type="entry name" value="Phosphate transport system protein phou homolog 2, domain 2"/>
    <property type="match status" value="1"/>
</dbReference>
<evidence type="ECO:0000256" key="6">
    <source>
        <dbReference type="ARBA" id="ARBA00022592"/>
    </source>
</evidence>
<evidence type="ECO:0000259" key="8">
    <source>
        <dbReference type="Pfam" id="PF01895"/>
    </source>
</evidence>
<gene>
    <name evidence="9" type="ORF">B4077_4801</name>
</gene>